<organism evidence="12 13">
    <name type="scientific">Granulibacter bethesdensis</name>
    <dbReference type="NCBI Taxonomy" id="364410"/>
    <lineage>
        <taxon>Bacteria</taxon>
        <taxon>Pseudomonadati</taxon>
        <taxon>Pseudomonadota</taxon>
        <taxon>Alphaproteobacteria</taxon>
        <taxon>Acetobacterales</taxon>
        <taxon>Acetobacteraceae</taxon>
        <taxon>Granulibacter</taxon>
    </lineage>
</organism>
<dbReference type="InterPro" id="IPR013762">
    <property type="entry name" value="Integrase-like_cat_sf"/>
</dbReference>
<feature type="active site" evidence="9">
    <location>
        <position position="247"/>
    </location>
</feature>
<dbReference type="GO" id="GO:0007059">
    <property type="term" value="P:chromosome segregation"/>
    <property type="evidence" value="ECO:0007669"/>
    <property type="project" value="UniProtKB-UniRule"/>
</dbReference>
<dbReference type="SUPFAM" id="SSF56349">
    <property type="entry name" value="DNA breaking-rejoining enzymes"/>
    <property type="match status" value="1"/>
</dbReference>
<dbReference type="PROSITE" id="PS51898">
    <property type="entry name" value="TYR_RECOMBINASE"/>
    <property type="match status" value="1"/>
</dbReference>
<dbReference type="InterPro" id="IPR050090">
    <property type="entry name" value="Tyrosine_recombinase_XerCD"/>
</dbReference>
<dbReference type="PANTHER" id="PTHR30349:SF90">
    <property type="entry name" value="TYROSINE RECOMBINASE XERD"/>
    <property type="match status" value="1"/>
</dbReference>
<proteinExistence type="inferred from homology"/>
<feature type="active site" evidence="9">
    <location>
        <position position="158"/>
    </location>
</feature>
<evidence type="ECO:0000313" key="12">
    <source>
        <dbReference type="EMBL" id="AHJ63954.1"/>
    </source>
</evidence>
<evidence type="ECO:0000256" key="5">
    <source>
        <dbReference type="ARBA" id="ARBA00022908"/>
    </source>
</evidence>
<reference evidence="13" key="1">
    <citation type="submission" date="2012-06" db="EMBL/GenBank/DDBJ databases">
        <title>Genome analysis of multiple Granulibacter bethesdensis isolates demonstrates substantial genome diversity.</title>
        <authorList>
            <person name="Greenberg D.E."/>
            <person name="Porcella S.F."/>
            <person name="Zarember K."/>
            <person name="Zelazny A.M."/>
            <person name="Bruno D."/>
            <person name="Martens C."/>
            <person name="Barbian K.D."/>
            <person name="Jaske E."/>
            <person name="Holland S.M."/>
        </authorList>
    </citation>
    <scope>NUCLEOTIDE SEQUENCE [LARGE SCALE GENOMIC DNA]</scope>
    <source>
        <strain evidence="13">CGDNIH3</strain>
    </source>
</reference>
<feature type="active site" description="O-(3'-phospho-DNA)-tyrosine intermediate" evidence="9">
    <location>
        <position position="282"/>
    </location>
</feature>
<feature type="active site" evidence="9">
    <location>
        <position position="180"/>
    </location>
</feature>
<evidence type="ECO:0000256" key="6">
    <source>
        <dbReference type="ARBA" id="ARBA00023125"/>
    </source>
</evidence>
<dbReference type="Proteomes" id="UP000019438">
    <property type="component" value="Chromosome"/>
</dbReference>
<accession>A0AAN0RF95</accession>
<feature type="active site" evidence="9">
    <location>
        <position position="273"/>
    </location>
</feature>
<evidence type="ECO:0000256" key="7">
    <source>
        <dbReference type="ARBA" id="ARBA00023172"/>
    </source>
</evidence>
<evidence type="ECO:0000256" key="9">
    <source>
        <dbReference type="HAMAP-Rule" id="MF_01808"/>
    </source>
</evidence>
<dbReference type="Pfam" id="PF00589">
    <property type="entry name" value="Phage_integrase"/>
    <property type="match status" value="1"/>
</dbReference>
<keyword evidence="5 9" id="KW-0229">DNA integration</keyword>
<feature type="active site" evidence="9">
    <location>
        <position position="250"/>
    </location>
</feature>
<dbReference type="GO" id="GO:0006313">
    <property type="term" value="P:DNA transposition"/>
    <property type="evidence" value="ECO:0007669"/>
    <property type="project" value="UniProtKB-UniRule"/>
</dbReference>
<gene>
    <name evidence="9" type="primary">xerC</name>
    <name evidence="12" type="ORF">GbCGDNIH3_2062</name>
</gene>
<dbReference type="GO" id="GO:0051301">
    <property type="term" value="P:cell division"/>
    <property type="evidence" value="ECO:0007669"/>
    <property type="project" value="UniProtKB-KW"/>
</dbReference>
<dbReference type="InterPro" id="IPR010998">
    <property type="entry name" value="Integrase_recombinase_N"/>
</dbReference>
<protein>
    <recommendedName>
        <fullName evidence="9">Tyrosine recombinase XerC</fullName>
    </recommendedName>
</protein>
<comment type="subcellular location">
    <subcellularLocation>
        <location evidence="1 9">Cytoplasm</location>
    </subcellularLocation>
</comment>
<feature type="domain" description="Core-binding (CB)" evidence="11">
    <location>
        <begin position="3"/>
        <end position="94"/>
    </location>
</feature>
<dbReference type="InterPro" id="IPR004107">
    <property type="entry name" value="Integrase_SAM-like_N"/>
</dbReference>
<evidence type="ECO:0000259" key="11">
    <source>
        <dbReference type="PROSITE" id="PS51900"/>
    </source>
</evidence>
<dbReference type="GO" id="GO:0009037">
    <property type="term" value="F:tyrosine-based site-specific recombinase activity"/>
    <property type="evidence" value="ECO:0007669"/>
    <property type="project" value="UniProtKB-UniRule"/>
</dbReference>
<dbReference type="AlphaFoldDB" id="A0AAN0RF95"/>
<keyword evidence="2 9" id="KW-0963">Cytoplasm</keyword>
<dbReference type="InterPro" id="IPR044068">
    <property type="entry name" value="CB"/>
</dbReference>
<feature type="domain" description="Tyr recombinase" evidence="10">
    <location>
        <begin position="115"/>
        <end position="295"/>
    </location>
</feature>
<keyword evidence="6 9" id="KW-0238">DNA-binding</keyword>
<dbReference type="SUPFAM" id="SSF47823">
    <property type="entry name" value="lambda integrase-like, N-terminal domain"/>
    <property type="match status" value="1"/>
</dbReference>
<comment type="function">
    <text evidence="9">Site-specific tyrosine recombinase, which acts by catalyzing the cutting and rejoining of the recombining DNA molecules. The XerC-XerD complex is essential to convert dimers of the bacterial chromosome into monomers to permit their segregation at cell division. It also contributes to the segregational stability of plasmids.</text>
</comment>
<evidence type="ECO:0000313" key="13">
    <source>
        <dbReference type="Proteomes" id="UP000019438"/>
    </source>
</evidence>
<dbReference type="PANTHER" id="PTHR30349">
    <property type="entry name" value="PHAGE INTEGRASE-RELATED"/>
    <property type="match status" value="1"/>
</dbReference>
<evidence type="ECO:0000256" key="3">
    <source>
        <dbReference type="ARBA" id="ARBA00022618"/>
    </source>
</evidence>
<comment type="subunit">
    <text evidence="9">Forms a cyclic heterotetrameric complex composed of two molecules of XerC and two molecules of XerD.</text>
</comment>
<evidence type="ECO:0000256" key="2">
    <source>
        <dbReference type="ARBA" id="ARBA00022490"/>
    </source>
</evidence>
<dbReference type="Gene3D" id="1.10.443.10">
    <property type="entry name" value="Intergrase catalytic core"/>
    <property type="match status" value="1"/>
</dbReference>
<dbReference type="KEGG" id="gbc:GbCGDNIH3_2062"/>
<dbReference type="EMBL" id="CP003181">
    <property type="protein sequence ID" value="AHJ63954.1"/>
    <property type="molecule type" value="Genomic_DNA"/>
</dbReference>
<sequence length="302" mass="33135">MAMMAEQARHDWIDWLRDEKRAASLTCRAYGDDVAAFLGFLATHQGAEPDMAMLGRLELSDFRAWLAAEAANGAGNATRARHLASIRSFFHFLRQRHALENSALPLLRTPKAKPPLPRALDQAQALAAARDIGEASDTPFTQARDTALFALLYGCGLRLGEALGLRVGDSQRDTLRIVGKGGRERMVPVIPAVRTSLSDWLRFHPVPEASAPLFVGVRGARLNPGVAQRTLRLFRTLYNLPEHATPHALRHSFATHLLAAGADLRAIQDLLGHASLSTTQRYTQVDQAQLLAVWQKAHPRAG</sequence>
<dbReference type="Pfam" id="PF02899">
    <property type="entry name" value="Phage_int_SAM_1"/>
    <property type="match status" value="1"/>
</dbReference>
<keyword evidence="8 9" id="KW-0131">Cell cycle</keyword>
<dbReference type="PROSITE" id="PS51900">
    <property type="entry name" value="CB"/>
    <property type="match status" value="1"/>
</dbReference>
<dbReference type="GO" id="GO:0005737">
    <property type="term" value="C:cytoplasm"/>
    <property type="evidence" value="ECO:0007669"/>
    <property type="project" value="UniProtKB-SubCell"/>
</dbReference>
<dbReference type="GO" id="GO:0003677">
    <property type="term" value="F:DNA binding"/>
    <property type="evidence" value="ECO:0007669"/>
    <property type="project" value="UniProtKB-UniRule"/>
</dbReference>
<evidence type="ECO:0000259" key="10">
    <source>
        <dbReference type="PROSITE" id="PS51898"/>
    </source>
</evidence>
<keyword evidence="7 9" id="KW-0233">DNA recombination</keyword>
<keyword evidence="3 9" id="KW-0132">Cell division</keyword>
<evidence type="ECO:0000256" key="1">
    <source>
        <dbReference type="ARBA" id="ARBA00004496"/>
    </source>
</evidence>
<comment type="similarity">
    <text evidence="9">Belongs to the 'phage' integrase family. XerC subfamily.</text>
</comment>
<dbReference type="InterPro" id="IPR002104">
    <property type="entry name" value="Integrase_catalytic"/>
</dbReference>
<name>A0AAN0RF95_9PROT</name>
<dbReference type="InterPro" id="IPR011010">
    <property type="entry name" value="DNA_brk_join_enz"/>
</dbReference>
<keyword evidence="4 9" id="KW-0159">Chromosome partition</keyword>
<evidence type="ECO:0000256" key="4">
    <source>
        <dbReference type="ARBA" id="ARBA00022829"/>
    </source>
</evidence>
<dbReference type="HAMAP" id="MF_01808">
    <property type="entry name" value="Recomb_XerC_XerD"/>
    <property type="match status" value="1"/>
</dbReference>
<dbReference type="InterPro" id="IPR023009">
    <property type="entry name" value="Tyrosine_recombinase_XerC/XerD"/>
</dbReference>
<dbReference type="Gene3D" id="1.10.150.130">
    <property type="match status" value="1"/>
</dbReference>
<evidence type="ECO:0000256" key="8">
    <source>
        <dbReference type="ARBA" id="ARBA00023306"/>
    </source>
</evidence>